<dbReference type="PANTHER" id="PTHR30561:SF1">
    <property type="entry name" value="MULTIDRUG TRANSPORTER EMRE"/>
    <property type="match status" value="1"/>
</dbReference>
<evidence type="ECO:0000313" key="15">
    <source>
        <dbReference type="EMBL" id="BCM85915.1"/>
    </source>
</evidence>
<feature type="transmembrane region" description="Helical" evidence="13">
    <location>
        <begin position="144"/>
        <end position="163"/>
    </location>
</feature>
<dbReference type="GO" id="GO:0031460">
    <property type="term" value="P:glycine betaine transport"/>
    <property type="evidence" value="ECO:0007669"/>
    <property type="project" value="TreeGrafter"/>
</dbReference>
<dbReference type="InterPro" id="IPR000620">
    <property type="entry name" value="EamA_dom"/>
</dbReference>
<keyword evidence="5" id="KW-0997">Cell inner membrane</keyword>
<keyword evidence="11 13" id="KW-0472">Membrane</keyword>
<name>A0A8H8WWM6_9HYPH</name>
<dbReference type="EMBL" id="AP024145">
    <property type="protein sequence ID" value="BCM85915.1"/>
    <property type="molecule type" value="Genomic_DNA"/>
</dbReference>
<evidence type="ECO:0000256" key="4">
    <source>
        <dbReference type="ARBA" id="ARBA00022516"/>
    </source>
</evidence>
<keyword evidence="9 13" id="KW-1133">Transmembrane helix</keyword>
<proteinExistence type="inferred from homology"/>
<keyword evidence="4" id="KW-0444">Lipid biosynthesis</keyword>
<gene>
    <name evidence="15" type="ORF">mvi_43760</name>
</gene>
<feature type="transmembrane region" description="Helical" evidence="13">
    <location>
        <begin position="30"/>
        <end position="51"/>
    </location>
</feature>
<dbReference type="AlphaFoldDB" id="A0A8H8WWM6"/>
<accession>A0A8H8WWM6</accession>
<dbReference type="GO" id="GO:0015220">
    <property type="term" value="F:choline transmembrane transporter activity"/>
    <property type="evidence" value="ECO:0007669"/>
    <property type="project" value="TreeGrafter"/>
</dbReference>
<evidence type="ECO:0000256" key="12">
    <source>
        <dbReference type="ARBA" id="ARBA00038032"/>
    </source>
</evidence>
<evidence type="ECO:0000256" key="6">
    <source>
        <dbReference type="ARBA" id="ARBA00022556"/>
    </source>
</evidence>
<comment type="subcellular location">
    <subcellularLocation>
        <location evidence="1">Cell membrane</location>
        <topology evidence="1">Multi-pass membrane protein</topology>
    </subcellularLocation>
</comment>
<keyword evidence="8" id="KW-0448">Lipopolysaccharide biosynthesis</keyword>
<feature type="transmembrane region" description="Helical" evidence="13">
    <location>
        <begin position="112"/>
        <end position="132"/>
    </location>
</feature>
<comment type="similarity">
    <text evidence="12">Belongs to the drug/metabolite transporter (DMT) superfamily. Small multidrug resistance (SMR) (TC 2.A.7.1) family.</text>
</comment>
<evidence type="ECO:0000256" key="2">
    <source>
        <dbReference type="ARBA" id="ARBA00022448"/>
    </source>
</evidence>
<protein>
    <recommendedName>
        <fullName evidence="14">EamA domain-containing protein</fullName>
    </recommendedName>
</protein>
<dbReference type="Gene3D" id="1.10.3730.20">
    <property type="match status" value="2"/>
</dbReference>
<evidence type="ECO:0000256" key="11">
    <source>
        <dbReference type="ARBA" id="ARBA00023136"/>
    </source>
</evidence>
<evidence type="ECO:0000259" key="14">
    <source>
        <dbReference type="Pfam" id="PF00892"/>
    </source>
</evidence>
<evidence type="ECO:0000256" key="7">
    <source>
        <dbReference type="ARBA" id="ARBA00022692"/>
    </source>
</evidence>
<evidence type="ECO:0000256" key="3">
    <source>
        <dbReference type="ARBA" id="ARBA00022475"/>
    </source>
</evidence>
<dbReference type="InterPro" id="IPR037185">
    <property type="entry name" value="EmrE-like"/>
</dbReference>
<evidence type="ECO:0000256" key="8">
    <source>
        <dbReference type="ARBA" id="ARBA00022985"/>
    </source>
</evidence>
<organism evidence="15 16">
    <name type="scientific">Methylobacterium indicum</name>
    <dbReference type="NCBI Taxonomy" id="1775910"/>
    <lineage>
        <taxon>Bacteria</taxon>
        <taxon>Pseudomonadati</taxon>
        <taxon>Pseudomonadota</taxon>
        <taxon>Alphaproteobacteria</taxon>
        <taxon>Hyphomicrobiales</taxon>
        <taxon>Methylobacteriaceae</taxon>
        <taxon>Methylobacterium</taxon>
    </lineage>
</organism>
<feature type="transmembrane region" description="Helical" evidence="13">
    <location>
        <begin position="265"/>
        <end position="282"/>
    </location>
</feature>
<dbReference type="GO" id="GO:0015199">
    <property type="term" value="F:amino-acid betaine transmembrane transporter activity"/>
    <property type="evidence" value="ECO:0007669"/>
    <property type="project" value="TreeGrafter"/>
</dbReference>
<dbReference type="SUPFAM" id="SSF103481">
    <property type="entry name" value="Multidrug resistance efflux transporter EmrE"/>
    <property type="match status" value="2"/>
</dbReference>
<dbReference type="PANTHER" id="PTHR30561">
    <property type="entry name" value="SMR FAMILY PROTON-DEPENDENT DRUG EFFLUX TRANSPORTER SUGE"/>
    <property type="match status" value="1"/>
</dbReference>
<dbReference type="Proteomes" id="UP000663508">
    <property type="component" value="Chromosome"/>
</dbReference>
<dbReference type="GO" id="GO:0015297">
    <property type="term" value="F:antiporter activity"/>
    <property type="evidence" value="ECO:0007669"/>
    <property type="project" value="TreeGrafter"/>
</dbReference>
<dbReference type="RefSeq" id="WP_207178873.1">
    <property type="nucleotide sequence ID" value="NZ_AP024145.1"/>
</dbReference>
<feature type="transmembrane region" description="Helical" evidence="13">
    <location>
        <begin position="235"/>
        <end position="256"/>
    </location>
</feature>
<feature type="domain" description="EamA" evidence="14">
    <location>
        <begin position="149"/>
        <end position="278"/>
    </location>
</feature>
<sequence length="283" mass="28991">MTPLVLAGVTLAAILHAGWNAVLRGGSDRLWSMTLMMIAVGGTSAAALPFLPWPAPASWPYIVASAVIHAAYNLSLVRAYRSGELGQIYPVSRGSSPVLVALGAAAFAQERLTVPAVIGIALVSGGILSLALQGARPRDGQRKGGFLPAALVTGALIGAYTVVDGIGVRLAGNSLAYANSMFLLWSVTTPVIYLFGRQRPPAYTRGQTMAALGGGLVSIVAYGIVIAAMQSGAMGVVSALRETSVVYAALIGRLFLNERLTARRIAACLAIAGGAACLAYPAG</sequence>
<keyword evidence="6" id="KW-0441">Lipid A biosynthesis</keyword>
<keyword evidence="7 13" id="KW-0812">Transmembrane</keyword>
<reference evidence="15" key="1">
    <citation type="submission" date="2020-11" db="EMBL/GenBank/DDBJ databases">
        <title>Complete genome sequence of a novel pathogenic Methylobacterium strain isolated from rice in Vietnam.</title>
        <authorList>
            <person name="Lai K."/>
            <person name="Okazaki S."/>
            <person name="Higashi K."/>
            <person name="Mori H."/>
            <person name="Toyoda A."/>
            <person name="Kurokawa K."/>
        </authorList>
    </citation>
    <scope>NUCLEOTIDE SEQUENCE</scope>
    <source>
        <strain evidence="15">VL1</strain>
    </source>
</reference>
<keyword evidence="2" id="KW-0813">Transport</keyword>
<keyword evidence="3" id="KW-1003">Cell membrane</keyword>
<evidence type="ECO:0000256" key="9">
    <source>
        <dbReference type="ARBA" id="ARBA00022989"/>
    </source>
</evidence>
<evidence type="ECO:0000256" key="10">
    <source>
        <dbReference type="ARBA" id="ARBA00023098"/>
    </source>
</evidence>
<dbReference type="Pfam" id="PF00892">
    <property type="entry name" value="EamA"/>
    <property type="match status" value="1"/>
</dbReference>
<dbReference type="GO" id="GO:0009245">
    <property type="term" value="P:lipid A biosynthetic process"/>
    <property type="evidence" value="ECO:0007669"/>
    <property type="project" value="UniProtKB-KW"/>
</dbReference>
<evidence type="ECO:0000256" key="1">
    <source>
        <dbReference type="ARBA" id="ARBA00004651"/>
    </source>
</evidence>
<feature type="transmembrane region" description="Helical" evidence="13">
    <location>
        <begin position="58"/>
        <end position="80"/>
    </location>
</feature>
<evidence type="ECO:0000256" key="5">
    <source>
        <dbReference type="ARBA" id="ARBA00022519"/>
    </source>
</evidence>
<keyword evidence="10" id="KW-0443">Lipid metabolism</keyword>
<evidence type="ECO:0000256" key="13">
    <source>
        <dbReference type="SAM" id="Phobius"/>
    </source>
</evidence>
<dbReference type="GO" id="GO:0009103">
    <property type="term" value="P:lipopolysaccharide biosynthetic process"/>
    <property type="evidence" value="ECO:0007669"/>
    <property type="project" value="UniProtKB-KW"/>
</dbReference>
<evidence type="ECO:0000313" key="16">
    <source>
        <dbReference type="Proteomes" id="UP000663508"/>
    </source>
</evidence>
<dbReference type="InterPro" id="IPR000390">
    <property type="entry name" value="Small_drug/metabolite_transptr"/>
</dbReference>
<dbReference type="KEGG" id="mind:mvi_43760"/>
<feature type="transmembrane region" description="Helical" evidence="13">
    <location>
        <begin position="175"/>
        <end position="196"/>
    </location>
</feature>
<dbReference type="GO" id="GO:0005886">
    <property type="term" value="C:plasma membrane"/>
    <property type="evidence" value="ECO:0007669"/>
    <property type="project" value="UniProtKB-SubCell"/>
</dbReference>
<feature type="transmembrane region" description="Helical" evidence="13">
    <location>
        <begin position="208"/>
        <end position="229"/>
    </location>
</feature>